<dbReference type="OrthoDB" id="1747765at2759"/>
<dbReference type="PaxDb" id="4097-A0A1S4CCA5"/>
<dbReference type="PANTHER" id="PTHR33710">
    <property type="entry name" value="BNAC02G09200D PROTEIN"/>
    <property type="match status" value="1"/>
</dbReference>
<dbReference type="AlphaFoldDB" id="A0A1S4CCA5"/>
<dbReference type="OMA" id="SRIDWAI"/>
<feature type="domain" description="Endonuclease/exonuclease/phosphatase" evidence="2">
    <location>
        <begin position="30"/>
        <end position="132"/>
    </location>
</feature>
<evidence type="ECO:0000313" key="3">
    <source>
        <dbReference type="RefSeq" id="XP_016498778.1"/>
    </source>
</evidence>
<proteinExistence type="predicted"/>
<organism evidence="3">
    <name type="scientific">Nicotiana tabacum</name>
    <name type="common">Common tobacco</name>
    <dbReference type="NCBI Taxonomy" id="4097"/>
    <lineage>
        <taxon>Eukaryota</taxon>
        <taxon>Viridiplantae</taxon>
        <taxon>Streptophyta</taxon>
        <taxon>Embryophyta</taxon>
        <taxon>Tracheophyta</taxon>
        <taxon>Spermatophyta</taxon>
        <taxon>Magnoliopsida</taxon>
        <taxon>eudicotyledons</taxon>
        <taxon>Gunneridae</taxon>
        <taxon>Pentapetalae</taxon>
        <taxon>asterids</taxon>
        <taxon>lamiids</taxon>
        <taxon>Solanales</taxon>
        <taxon>Solanaceae</taxon>
        <taxon>Nicotianoideae</taxon>
        <taxon>Nicotianeae</taxon>
        <taxon>Nicotiana</taxon>
    </lineage>
</organism>
<evidence type="ECO:0000259" key="2">
    <source>
        <dbReference type="Pfam" id="PF03372"/>
    </source>
</evidence>
<dbReference type="InterPro" id="IPR005135">
    <property type="entry name" value="Endo/exonuclease/phosphatase"/>
</dbReference>
<sequence length="341" mass="39877">MWNPNKLDFKLISMTNQVIHGAVKSSNIPVEFYFSAIYGQHTMEDRRSLWLHLRDIANGIQGPWLVMGDFNTILRPEDRVNGNVVTDAEARDFNDFIVDTGMGELKTVGRNFTWTNSHIFSRIDWAIGNAEWMIHMDHIEAKVETGWKKPVMGNSMKRVWLKLKNIKNEMKTLNNKEFLSVENRIKDTKRALAELQEQMRDYKHDATLFDTERNLKKELEKWSKVEKSIYRQKSRIQWLQLGDVNTIFFYASIKNRTARNQIKKLKNYVGDWMQTKAEVKEEILGFYKKLLGTATLQMPAIKPYICKRGHVLNRSQQLALIVSVTQKEMYNALQSIDDVKA</sequence>
<dbReference type="SUPFAM" id="SSF56219">
    <property type="entry name" value="DNase I-like"/>
    <property type="match status" value="1"/>
</dbReference>
<keyword evidence="1" id="KW-0175">Coiled coil</keyword>
<dbReference type="Pfam" id="PF03372">
    <property type="entry name" value="Exo_endo_phos"/>
    <property type="match status" value="1"/>
</dbReference>
<dbReference type="InterPro" id="IPR036691">
    <property type="entry name" value="Endo/exonu/phosph_ase_sf"/>
</dbReference>
<dbReference type="Gene3D" id="3.60.10.10">
    <property type="entry name" value="Endonuclease/exonuclease/phosphatase"/>
    <property type="match status" value="1"/>
</dbReference>
<dbReference type="GO" id="GO:0003824">
    <property type="term" value="F:catalytic activity"/>
    <property type="evidence" value="ECO:0007669"/>
    <property type="project" value="InterPro"/>
</dbReference>
<dbReference type="PANTHER" id="PTHR33710:SF65">
    <property type="entry name" value="ENDONUCLEASE_EXONUCLEASE_PHOSPHATASE"/>
    <property type="match status" value="1"/>
</dbReference>
<evidence type="ECO:0000256" key="1">
    <source>
        <dbReference type="SAM" id="Coils"/>
    </source>
</evidence>
<protein>
    <recommendedName>
        <fullName evidence="2">Endonuclease/exonuclease/phosphatase domain-containing protein</fullName>
    </recommendedName>
</protein>
<name>A0A1S4CCA5_TOBAC</name>
<accession>A0A1S4CCA5</accession>
<feature type="coiled-coil region" evidence="1">
    <location>
        <begin position="178"/>
        <end position="212"/>
    </location>
</feature>
<dbReference type="RefSeq" id="XP_016498778.1">
    <property type="nucleotide sequence ID" value="XM_016643292.1"/>
</dbReference>
<gene>
    <name evidence="3" type="primary">LOC107817461</name>
</gene>
<reference evidence="3" key="1">
    <citation type="submission" date="2025-08" db="UniProtKB">
        <authorList>
            <consortium name="RefSeq"/>
        </authorList>
    </citation>
    <scope>IDENTIFICATION</scope>
</reference>
<dbReference type="KEGG" id="nta:107817461"/>